<evidence type="ECO:0000313" key="2">
    <source>
        <dbReference type="EMBL" id="KIJ34188.1"/>
    </source>
</evidence>
<keyword evidence="3" id="KW-1185">Reference proteome</keyword>
<proteinExistence type="predicted"/>
<evidence type="ECO:0000313" key="3">
    <source>
        <dbReference type="Proteomes" id="UP000054279"/>
    </source>
</evidence>
<feature type="region of interest" description="Disordered" evidence="1">
    <location>
        <begin position="223"/>
        <end position="252"/>
    </location>
</feature>
<evidence type="ECO:0000256" key="1">
    <source>
        <dbReference type="SAM" id="MobiDB-lite"/>
    </source>
</evidence>
<reference evidence="2 3" key="1">
    <citation type="submission" date="2014-06" db="EMBL/GenBank/DDBJ databases">
        <title>Evolutionary Origins and Diversification of the Mycorrhizal Mutualists.</title>
        <authorList>
            <consortium name="DOE Joint Genome Institute"/>
            <consortium name="Mycorrhizal Genomics Consortium"/>
            <person name="Kohler A."/>
            <person name="Kuo A."/>
            <person name="Nagy L.G."/>
            <person name="Floudas D."/>
            <person name="Copeland A."/>
            <person name="Barry K.W."/>
            <person name="Cichocki N."/>
            <person name="Veneault-Fourrey C."/>
            <person name="LaButti K."/>
            <person name="Lindquist E.A."/>
            <person name="Lipzen A."/>
            <person name="Lundell T."/>
            <person name="Morin E."/>
            <person name="Murat C."/>
            <person name="Riley R."/>
            <person name="Ohm R."/>
            <person name="Sun H."/>
            <person name="Tunlid A."/>
            <person name="Henrissat B."/>
            <person name="Grigoriev I.V."/>
            <person name="Hibbett D.S."/>
            <person name="Martin F."/>
        </authorList>
    </citation>
    <scope>NUCLEOTIDE SEQUENCE [LARGE SCALE GENOMIC DNA]</scope>
    <source>
        <strain evidence="2 3">SS14</strain>
    </source>
</reference>
<accession>A0A0C9TV03</accession>
<sequence>MSNCHSCKWAEELSVQAVEEGEPLQGLTSWELTNPPSTSVDPQQSSPVFAQEHPGDQNVRVHGPQIVPIRVQSPIDVAGAAGTSVPSQHLSSDSGHNLGGAPDESDHASPDEGSAENEDGNFTIRVSEVSRLHKEYADLMDLKEDSEIIRTSMNKMSPTMKELFIVPKQKSSGKTIEPRNNWTCDKAATKAATEQIVAKDATDVKASVTRPEECMRLYQSRQRYEGNENSLSPSQLNIHHAAPSEQSDDSQP</sequence>
<feature type="compositionally biased region" description="Polar residues" evidence="1">
    <location>
        <begin position="26"/>
        <end position="48"/>
    </location>
</feature>
<name>A0A0C9TV03_SPHS4</name>
<dbReference type="Proteomes" id="UP000054279">
    <property type="component" value="Unassembled WGS sequence"/>
</dbReference>
<dbReference type="HOGENOM" id="CLU_012886_3_0_1"/>
<dbReference type="AlphaFoldDB" id="A0A0C9TV03"/>
<feature type="compositionally biased region" description="Polar residues" evidence="1">
    <location>
        <begin position="84"/>
        <end position="95"/>
    </location>
</feature>
<organism evidence="2 3">
    <name type="scientific">Sphaerobolus stellatus (strain SS14)</name>
    <dbReference type="NCBI Taxonomy" id="990650"/>
    <lineage>
        <taxon>Eukaryota</taxon>
        <taxon>Fungi</taxon>
        <taxon>Dikarya</taxon>
        <taxon>Basidiomycota</taxon>
        <taxon>Agaricomycotina</taxon>
        <taxon>Agaricomycetes</taxon>
        <taxon>Phallomycetidae</taxon>
        <taxon>Geastrales</taxon>
        <taxon>Sphaerobolaceae</taxon>
        <taxon>Sphaerobolus</taxon>
    </lineage>
</organism>
<dbReference type="EMBL" id="KN837202">
    <property type="protein sequence ID" value="KIJ34188.1"/>
    <property type="molecule type" value="Genomic_DNA"/>
</dbReference>
<feature type="region of interest" description="Disordered" evidence="1">
    <location>
        <begin position="21"/>
        <end position="123"/>
    </location>
</feature>
<feature type="compositionally biased region" description="Polar residues" evidence="1">
    <location>
        <begin position="227"/>
        <end position="237"/>
    </location>
</feature>
<gene>
    <name evidence="2" type="ORF">M422DRAFT_263677</name>
</gene>
<protein>
    <submittedName>
        <fullName evidence="2">Uncharacterized protein</fullName>
    </submittedName>
</protein>